<accession>A0AAD7GBZ0</accession>
<feature type="compositionally biased region" description="Pro residues" evidence="1">
    <location>
        <begin position="357"/>
        <end position="366"/>
    </location>
</feature>
<evidence type="ECO:0000313" key="3">
    <source>
        <dbReference type="Proteomes" id="UP001221757"/>
    </source>
</evidence>
<evidence type="ECO:0000256" key="1">
    <source>
        <dbReference type="SAM" id="MobiDB-lite"/>
    </source>
</evidence>
<reference evidence="2" key="1">
    <citation type="submission" date="2023-03" db="EMBL/GenBank/DDBJ databases">
        <title>Massive genome expansion in bonnet fungi (Mycena s.s.) driven by repeated elements and novel gene families across ecological guilds.</title>
        <authorList>
            <consortium name="Lawrence Berkeley National Laboratory"/>
            <person name="Harder C.B."/>
            <person name="Miyauchi S."/>
            <person name="Viragh M."/>
            <person name="Kuo A."/>
            <person name="Thoen E."/>
            <person name="Andreopoulos B."/>
            <person name="Lu D."/>
            <person name="Skrede I."/>
            <person name="Drula E."/>
            <person name="Henrissat B."/>
            <person name="Morin E."/>
            <person name="Kohler A."/>
            <person name="Barry K."/>
            <person name="LaButti K."/>
            <person name="Morin E."/>
            <person name="Salamov A."/>
            <person name="Lipzen A."/>
            <person name="Mereny Z."/>
            <person name="Hegedus B."/>
            <person name="Baldrian P."/>
            <person name="Stursova M."/>
            <person name="Weitz H."/>
            <person name="Taylor A."/>
            <person name="Grigoriev I.V."/>
            <person name="Nagy L.G."/>
            <person name="Martin F."/>
            <person name="Kauserud H."/>
        </authorList>
    </citation>
    <scope>NUCLEOTIDE SEQUENCE</scope>
    <source>
        <strain evidence="2">CBHHK067</strain>
    </source>
</reference>
<comment type="caution">
    <text evidence="2">The sequence shown here is derived from an EMBL/GenBank/DDBJ whole genome shotgun (WGS) entry which is preliminary data.</text>
</comment>
<gene>
    <name evidence="2" type="ORF">B0H17DRAFT_1203711</name>
</gene>
<proteinExistence type="predicted"/>
<dbReference type="AlphaFoldDB" id="A0AAD7GBZ0"/>
<name>A0AAD7GBZ0_MYCRO</name>
<dbReference type="EMBL" id="JARKIE010000089">
    <property type="protein sequence ID" value="KAJ7687242.1"/>
    <property type="molecule type" value="Genomic_DNA"/>
</dbReference>
<protein>
    <submittedName>
        <fullName evidence="2">Uncharacterized protein</fullName>
    </submittedName>
</protein>
<keyword evidence="3" id="KW-1185">Reference proteome</keyword>
<sequence length="390" mass="43032">MEMPEWEVAWQPMLDGRDKRMTVRFPDAGFKKAKDNKTPCALLEKVKAVLTAQGCIITDLYTTPTSVSYIVLASPSHVDNLINNGHVTFPAISPNPITVQRCHQIEVKHAFEIVISGIFEGEGVQTSVCRWISKTVRDPVEKTSCLTDARIPEHEPDCLVVWMTDWDASSHLLATGDAFDAHFKSKIPSIHRPQLLMAFNNEGLYRPRTVTETFKAGADSMSEELKAIRAEMAEIRRESRAQHESTQLSVTALNGSVSKLFSHVDQMSTRLSNQATAFLAMSAENSMRSQLSQVQMMIAHHRATIRFGKKEDHEAARAKLKDLKVQETKLIHSLGASAGRPVALLGRTLGSAIRAPTAPPGLPAPVAPGSRADHPAPTMIPLERISMRAY</sequence>
<dbReference type="Proteomes" id="UP001221757">
    <property type="component" value="Unassembled WGS sequence"/>
</dbReference>
<feature type="region of interest" description="Disordered" evidence="1">
    <location>
        <begin position="356"/>
        <end position="377"/>
    </location>
</feature>
<organism evidence="2 3">
    <name type="scientific">Mycena rosella</name>
    <name type="common">Pink bonnet</name>
    <name type="synonym">Agaricus rosellus</name>
    <dbReference type="NCBI Taxonomy" id="1033263"/>
    <lineage>
        <taxon>Eukaryota</taxon>
        <taxon>Fungi</taxon>
        <taxon>Dikarya</taxon>
        <taxon>Basidiomycota</taxon>
        <taxon>Agaricomycotina</taxon>
        <taxon>Agaricomycetes</taxon>
        <taxon>Agaricomycetidae</taxon>
        <taxon>Agaricales</taxon>
        <taxon>Marasmiineae</taxon>
        <taxon>Mycenaceae</taxon>
        <taxon>Mycena</taxon>
    </lineage>
</organism>
<evidence type="ECO:0000313" key="2">
    <source>
        <dbReference type="EMBL" id="KAJ7687242.1"/>
    </source>
</evidence>